<dbReference type="PANTHER" id="PTHR43048:SF3">
    <property type="entry name" value="METHYLMALONYL-COA EPIMERASE, MITOCHONDRIAL"/>
    <property type="match status" value="1"/>
</dbReference>
<reference evidence="3 4" key="1">
    <citation type="submission" date="2016-10" db="EMBL/GenBank/DDBJ databases">
        <authorList>
            <person name="de Groot N.N."/>
        </authorList>
    </citation>
    <scope>NUCLEOTIDE SEQUENCE [LARGE SCALE GENOMIC DNA]</scope>
    <source>
        <strain evidence="3 4">DSM 27375</strain>
    </source>
</reference>
<dbReference type="InterPro" id="IPR051785">
    <property type="entry name" value="MMCE/EMCE_epimerase"/>
</dbReference>
<dbReference type="InterPro" id="IPR037523">
    <property type="entry name" value="VOC_core"/>
</dbReference>
<dbReference type="PROSITE" id="PS51819">
    <property type="entry name" value="VOC"/>
    <property type="match status" value="1"/>
</dbReference>
<dbReference type="EMBL" id="FNBL01000002">
    <property type="protein sequence ID" value="SDF15246.1"/>
    <property type="molecule type" value="Genomic_DNA"/>
</dbReference>
<evidence type="ECO:0000313" key="4">
    <source>
        <dbReference type="Proteomes" id="UP000182284"/>
    </source>
</evidence>
<dbReference type="SUPFAM" id="SSF54593">
    <property type="entry name" value="Glyoxalase/Bleomycin resistance protein/Dihydroxybiphenyl dioxygenase"/>
    <property type="match status" value="1"/>
</dbReference>
<evidence type="ECO:0000256" key="1">
    <source>
        <dbReference type="ARBA" id="ARBA00022723"/>
    </source>
</evidence>
<keyword evidence="3" id="KW-0223">Dioxygenase</keyword>
<dbReference type="Gene3D" id="3.10.180.10">
    <property type="entry name" value="2,3-Dihydroxybiphenyl 1,2-Dioxygenase, domain 1"/>
    <property type="match status" value="1"/>
</dbReference>
<accession>A0A1G7IRN8</accession>
<sequence length="151" mass="17039">MRLLHVSLTARDAEALAKFYKQVFGFVDRRTPMRLFGENVSRGNGLPDSNIYSIWLNLPDDDGPFLEIMEFDEAIERHMPAVNEPGYAHIAFEVRDLQASTDEVLKCGGSLLGEVTNFGTHEHPHLIVYLRDPEGNILELEQPFSGEKPKA</sequence>
<dbReference type="GO" id="GO:0046872">
    <property type="term" value="F:metal ion binding"/>
    <property type="evidence" value="ECO:0007669"/>
    <property type="project" value="UniProtKB-KW"/>
</dbReference>
<keyword evidence="3" id="KW-0560">Oxidoreductase</keyword>
<dbReference type="Proteomes" id="UP000182284">
    <property type="component" value="Unassembled WGS sequence"/>
</dbReference>
<proteinExistence type="predicted"/>
<dbReference type="InterPro" id="IPR041581">
    <property type="entry name" value="Glyoxalase_6"/>
</dbReference>
<dbReference type="InterPro" id="IPR029068">
    <property type="entry name" value="Glyas_Bleomycin-R_OHBP_Dase"/>
</dbReference>
<feature type="domain" description="VOC" evidence="2">
    <location>
        <begin position="2"/>
        <end position="143"/>
    </location>
</feature>
<dbReference type="GO" id="GO:0046491">
    <property type="term" value="P:L-methylmalonyl-CoA metabolic process"/>
    <property type="evidence" value="ECO:0007669"/>
    <property type="project" value="TreeGrafter"/>
</dbReference>
<dbReference type="GO" id="GO:0004493">
    <property type="term" value="F:methylmalonyl-CoA epimerase activity"/>
    <property type="evidence" value="ECO:0007669"/>
    <property type="project" value="TreeGrafter"/>
</dbReference>
<dbReference type="OrthoDB" id="9812656at2"/>
<evidence type="ECO:0000313" key="3">
    <source>
        <dbReference type="EMBL" id="SDF15246.1"/>
    </source>
</evidence>
<organism evidence="3 4">
    <name type="scientific">Celeribacter baekdonensis</name>
    <dbReference type="NCBI Taxonomy" id="875171"/>
    <lineage>
        <taxon>Bacteria</taxon>
        <taxon>Pseudomonadati</taxon>
        <taxon>Pseudomonadota</taxon>
        <taxon>Alphaproteobacteria</taxon>
        <taxon>Rhodobacterales</taxon>
        <taxon>Roseobacteraceae</taxon>
        <taxon>Celeribacter</taxon>
    </lineage>
</organism>
<dbReference type="PANTHER" id="PTHR43048">
    <property type="entry name" value="METHYLMALONYL-COA EPIMERASE"/>
    <property type="match status" value="1"/>
</dbReference>
<name>A0A1G7IRN8_9RHOB</name>
<dbReference type="RefSeq" id="WP_074642291.1">
    <property type="nucleotide sequence ID" value="NZ_FNBL01000002.1"/>
</dbReference>
<keyword evidence="1" id="KW-0479">Metal-binding</keyword>
<gene>
    <name evidence="3" type="ORF">SAMN04488117_102432</name>
</gene>
<dbReference type="GO" id="GO:0051213">
    <property type="term" value="F:dioxygenase activity"/>
    <property type="evidence" value="ECO:0007669"/>
    <property type="project" value="UniProtKB-KW"/>
</dbReference>
<protein>
    <submittedName>
        <fullName evidence="3">Catechol 2,3-dioxygenase</fullName>
    </submittedName>
</protein>
<evidence type="ECO:0000259" key="2">
    <source>
        <dbReference type="PROSITE" id="PS51819"/>
    </source>
</evidence>
<dbReference type="AlphaFoldDB" id="A0A1G7IRN8"/>
<dbReference type="Pfam" id="PF18029">
    <property type="entry name" value="Glyoxalase_6"/>
    <property type="match status" value="1"/>
</dbReference>